<dbReference type="Proteomes" id="UP000003604">
    <property type="component" value="Unassembled WGS sequence"/>
</dbReference>
<dbReference type="Gene3D" id="3.90.550.10">
    <property type="entry name" value="Spore Coat Polysaccharide Biosynthesis Protein SpsA, Chain A"/>
    <property type="match status" value="1"/>
</dbReference>
<dbReference type="SUPFAM" id="SSF53756">
    <property type="entry name" value="UDP-Glycosyltransferase/glycogen phosphorylase"/>
    <property type="match status" value="1"/>
</dbReference>
<evidence type="ECO:0000313" key="3">
    <source>
        <dbReference type="EMBL" id="EEY70985.1"/>
    </source>
</evidence>
<dbReference type="eggNOG" id="COG0438">
    <property type="taxonomic scope" value="Bacteria"/>
</dbReference>
<dbReference type="EMBL" id="ADAQ01000013">
    <property type="protein sequence ID" value="EEY70985.1"/>
    <property type="molecule type" value="Genomic_DNA"/>
</dbReference>
<comment type="caution">
    <text evidence="3">The sequence shown here is derived from an EMBL/GenBank/DDBJ whole genome shotgun (WGS) entry which is preliminary data.</text>
</comment>
<proteinExistence type="predicted"/>
<dbReference type="SUPFAM" id="SSF53448">
    <property type="entry name" value="Nucleotide-diphospho-sugar transferases"/>
    <property type="match status" value="1"/>
</dbReference>
<accession>D0IAR7</accession>
<reference evidence="3 4" key="1">
    <citation type="submission" date="2009-10" db="EMBL/GenBank/DDBJ databases">
        <authorList>
            <consortium name="Los Alamos National Laboratory (LANL)"/>
            <consortium name="National Microbial Pathogen Data Resource (NMPDR)"/>
            <person name="Saunders E.H."/>
            <person name="Munk A.C."/>
            <person name="Tapia R."/>
            <person name="Green L."/>
            <person name="Rogers Y."/>
            <person name="Detter J.C."/>
            <person name="Bruce D."/>
            <person name="Brettin T.S."/>
            <person name="Colwell R.R."/>
            <person name="Huq A."/>
            <person name="Grim C.J."/>
            <person name="Hasan N.A."/>
            <person name="Bartels D."/>
            <person name="Vonstein V."/>
        </authorList>
    </citation>
    <scope>NUCLEOTIDE SEQUENCE [LARGE SCALE GENOMIC DNA]</scope>
    <source>
        <strain evidence="3 4">CIP 101886</strain>
    </source>
</reference>
<dbReference type="AlphaFoldDB" id="D0IAR7"/>
<dbReference type="PANTHER" id="PTHR43685:SF2">
    <property type="entry name" value="GLYCOSYLTRANSFERASE 2-LIKE DOMAIN-CONTAINING PROTEIN"/>
    <property type="match status" value="1"/>
</dbReference>
<feature type="domain" description="Glycosyltransferase 2-like" evidence="2">
    <location>
        <begin position="310"/>
        <end position="431"/>
    </location>
</feature>
<evidence type="ECO:0000259" key="1">
    <source>
        <dbReference type="Pfam" id="PF00534"/>
    </source>
</evidence>
<dbReference type="PANTHER" id="PTHR43685">
    <property type="entry name" value="GLYCOSYLTRANSFERASE"/>
    <property type="match status" value="1"/>
</dbReference>
<dbReference type="OrthoDB" id="9802649at2"/>
<dbReference type="Pfam" id="PF00535">
    <property type="entry name" value="Glycos_transf_2"/>
    <property type="match status" value="1"/>
</dbReference>
<dbReference type="eggNOG" id="COG1215">
    <property type="taxonomic scope" value="Bacteria"/>
</dbReference>
<dbReference type="InterPro" id="IPR050834">
    <property type="entry name" value="Glycosyltransf_2"/>
</dbReference>
<dbReference type="GO" id="GO:0016757">
    <property type="term" value="F:glycosyltransferase activity"/>
    <property type="evidence" value="ECO:0007669"/>
    <property type="project" value="InterPro"/>
</dbReference>
<organism evidence="3 4">
    <name type="scientific">Grimontia hollisae CIP 101886</name>
    <dbReference type="NCBI Taxonomy" id="675812"/>
    <lineage>
        <taxon>Bacteria</taxon>
        <taxon>Pseudomonadati</taxon>
        <taxon>Pseudomonadota</taxon>
        <taxon>Gammaproteobacteria</taxon>
        <taxon>Vibrionales</taxon>
        <taxon>Vibrionaceae</taxon>
        <taxon>Grimontia</taxon>
    </lineage>
</organism>
<dbReference type="RefSeq" id="WP_005505594.1">
    <property type="nucleotide sequence ID" value="NZ_ADAQ01000013.1"/>
</dbReference>
<dbReference type="Gene3D" id="3.40.50.2000">
    <property type="entry name" value="Glycogen Phosphorylase B"/>
    <property type="match status" value="2"/>
</dbReference>
<gene>
    <name evidence="3" type="ORF">VHA_002844</name>
</gene>
<sequence length="1150" mass="134978">MKNIILYLKFIKNKYHNSEINMSYIRFKEAYEVINGSLYFDLEYYVKNHTEKDRCSSLLRYILIEESKGKKPNPLFNPIWYKKKYNIGSNECALSHYLVNKESGNLSANPLFYESWYLKQNSDVRNSGMDPFIHYIKYGENENRKPNPYFCPKFYRENYKDVEKSGLMMLEHYIEHAKFNHQPNPLFNNSWFKMHNMPKHDMTHPLNYYNNKKGIGVSECSPSFSLKDFENVYSEYFNCCLKSKETLLSIILNIEDKPEWLKNIEKFGFRKPKSFDDLIIDGNPMKFRNISLEIKDEIFRHVLSLKERISVILPTYNRVDIISEAINSFLKQRYKSKELIIIDDCSSDSTYEFINKKYKKEILEGNIKVHRLEKHRGQSAARNIGLEHASGEIIAYLDSDNSWFEDTLTLYAYTLSKYEALSVYTPIEVKENVSLKDKIIGRKYCRIFLLKNNFIDINGFAHKSKLVKEFGGFNEKLTRLVDWEFIIRLTRKHEPVYLPIISTNYRTKHDSYKTVTKSQPININYEKIQAINYIEMARYGIINIEKIILIIQKGYLESQRSKRDINNNLASKLCVVLDREYCKEYKHLMEIKRKLNVECVVLIKQSKNYLDVESGKIITTLYEVDCEYFYYPTSKDNILTKDAIMNCLLSIFYENLDVAICSNGFDKLPKVNIFLLRDSLFLTKKHAISFINEYKFNGAIFGKVLNIIHNGFKISNTIIIHDCLRMYVNFNNNDGTFWTAGTMSNTIFQLNRYIPRFSVNYRKPRILCLAMKVAVGGVERLTLDTMKALKNNYSFIYLALEPINSSSGSLHSEISSSVDYIIEGDEVCSKKKHLEMMSHIVENIKPELVWITNGSVWLHQNIQNIKNIFNGLPIIDQECYDHNFGWIEKLKKSDFQGFEHYIAINDKIEYTFKRECGFSQGSITKIKHGLCLNNAMKTLKYQLSDIYRIKSNLNLPKNKNIWCFVGRLTEQKNPLMFLELAKNREKFKYKEHFVLVGDGELKHECMKYISDNNMENVTMFDNIMPISKLYSVSDGLIITSHYEGLPLALIEAAFVGLPILSPFVGEIPNLINKYKIGYIYKNNDIEDLGKKFLKYILHNKDLKKQAVSCRNAIYNEYSIEHVSKKYMELFDKYIEKRSDNDFSNNAKFQS</sequence>
<dbReference type="GeneID" id="58897741"/>
<feature type="domain" description="Glycosyl transferase family 1" evidence="1">
    <location>
        <begin position="949"/>
        <end position="1103"/>
    </location>
</feature>
<evidence type="ECO:0000259" key="2">
    <source>
        <dbReference type="Pfam" id="PF00535"/>
    </source>
</evidence>
<dbReference type="InterPro" id="IPR029044">
    <property type="entry name" value="Nucleotide-diphossugar_trans"/>
</dbReference>
<dbReference type="Pfam" id="PF00534">
    <property type="entry name" value="Glycos_transf_1"/>
    <property type="match status" value="1"/>
</dbReference>
<keyword evidence="3" id="KW-0808">Transferase</keyword>
<keyword evidence="4" id="KW-1185">Reference proteome</keyword>
<dbReference type="InterPro" id="IPR001173">
    <property type="entry name" value="Glyco_trans_2-like"/>
</dbReference>
<name>D0IAR7_GRIHO</name>
<dbReference type="InterPro" id="IPR001296">
    <property type="entry name" value="Glyco_trans_1"/>
</dbReference>
<protein>
    <submittedName>
        <fullName evidence="3">Glycosyltransferase involved in cell wall biogenesis</fullName>
    </submittedName>
</protein>
<evidence type="ECO:0000313" key="4">
    <source>
        <dbReference type="Proteomes" id="UP000003604"/>
    </source>
</evidence>